<dbReference type="PROSITE" id="PS50082">
    <property type="entry name" value="WD_REPEATS_2"/>
    <property type="match status" value="4"/>
</dbReference>
<feature type="repeat" description="WD" evidence="5">
    <location>
        <begin position="182"/>
        <end position="214"/>
    </location>
</feature>
<dbReference type="Pfam" id="PF00400">
    <property type="entry name" value="WD40"/>
    <property type="match status" value="7"/>
</dbReference>
<evidence type="ECO:0000256" key="5">
    <source>
        <dbReference type="PROSITE-ProRule" id="PRU00221"/>
    </source>
</evidence>
<dbReference type="Proteomes" id="UP000274756">
    <property type="component" value="Unassembled WGS sequence"/>
</dbReference>
<comment type="similarity">
    <text evidence="3">Belongs to the WD repeat AIP1 family.</text>
</comment>
<dbReference type="SMART" id="SM00320">
    <property type="entry name" value="WD40"/>
    <property type="match status" value="10"/>
</dbReference>
<keyword evidence="8" id="KW-1185">Reference proteome</keyword>
<dbReference type="FunFam" id="2.130.10.10:FF:000167">
    <property type="entry name" value="Actin-interacting protein 1"/>
    <property type="match status" value="1"/>
</dbReference>
<dbReference type="InterPro" id="IPR015943">
    <property type="entry name" value="WD40/YVTN_repeat-like_dom_sf"/>
</dbReference>
<dbReference type="Proteomes" id="UP000038040">
    <property type="component" value="Unplaced"/>
</dbReference>
<evidence type="ECO:0000256" key="2">
    <source>
        <dbReference type="ARBA" id="ARBA00022737"/>
    </source>
</evidence>
<dbReference type="PANTHER" id="PTHR19856:SF0">
    <property type="entry name" value="WD REPEAT-CONTAINING PROTEIN 1"/>
    <property type="match status" value="1"/>
</dbReference>
<dbReference type="CDD" id="cd00200">
    <property type="entry name" value="WD40"/>
    <property type="match status" value="1"/>
</dbReference>
<evidence type="ECO:0000256" key="1">
    <source>
        <dbReference type="ARBA" id="ARBA00022574"/>
    </source>
</evidence>
<dbReference type="EMBL" id="UYYG01000070">
    <property type="protein sequence ID" value="VDN52653.1"/>
    <property type="molecule type" value="Genomic_DNA"/>
</dbReference>
<dbReference type="PROSITE" id="PS50294">
    <property type="entry name" value="WD_REPEATS_REGION"/>
    <property type="match status" value="2"/>
</dbReference>
<keyword evidence="1 5" id="KW-0853">WD repeat</keyword>
<dbReference type="InterPro" id="IPR019775">
    <property type="entry name" value="WD40_repeat_CS"/>
</dbReference>
<feature type="repeat" description="WD" evidence="5">
    <location>
        <begin position="231"/>
        <end position="272"/>
    </location>
</feature>
<protein>
    <recommendedName>
        <fullName evidence="4">Actin-interacting protein 1</fullName>
    </recommendedName>
</protein>
<dbReference type="GO" id="GO:0040011">
    <property type="term" value="P:locomotion"/>
    <property type="evidence" value="ECO:0007669"/>
    <property type="project" value="TreeGrafter"/>
</dbReference>
<sequence length="592" mass="65005">FSENVFASLPRTVRGLPLVLNVTADGKKLLYCNGNSVYIRSIENWNECDMYTEHATATTVAKCSPSGFYIASGDQSGKIRIWDASQLTHILKAEYPILAGPVRDISWSDDSKRIAVVGEGRDRFGHVFLFDTGTSNGNLSGQSRSTSSVDFRPARPYRLITGSEDNTIAIFEGPPFKFKTLFHEHERFVHCVRYNLDGTLFASAGADGKVIIYEGVEGMKQGELVDVACKGVAHAGSVFGLCWSPDNLYIATASGDKTVKIWNVASRQLEKTFKMGNAVEDQQLSIVWTNNALISVSLSGFINYLDRKSESIERVISGHNKPITALALSPDKSLAFTADFEGNISEFLISITGMIVSNHGQLSTIAWDDLKFLLNFYQLSGDVHPSFIKLESQPRGIAASADCRIVVVACQKSVAVFLDQKCVFTNNNKYESTCVAVTPDAKLIAVGGQDNRAHIYEFANNQLINVKELSHSGAITSLSWDFNGMFLVVTDAVRKVVPYSMKNDFAVASEKDWTFHSGRVNCSAWSPNNRLIATGGIDTNIIIWDLEKSGEHPIIIKGAHSMSPINALAWLDTKKLLSVGQDSVLKTWIVNV</sequence>
<evidence type="ECO:0000313" key="8">
    <source>
        <dbReference type="Proteomes" id="UP000274756"/>
    </source>
</evidence>
<feature type="repeat" description="WD" evidence="5">
    <location>
        <begin position="51"/>
        <end position="92"/>
    </location>
</feature>
<accession>A0A0N4ULN0</accession>
<dbReference type="GO" id="GO:0030042">
    <property type="term" value="P:actin filament depolymerization"/>
    <property type="evidence" value="ECO:0007669"/>
    <property type="project" value="TreeGrafter"/>
</dbReference>
<name>A0A0N4ULN0_DRAME</name>
<reference evidence="6 8" key="2">
    <citation type="submission" date="2018-11" db="EMBL/GenBank/DDBJ databases">
        <authorList>
            <consortium name="Pathogen Informatics"/>
        </authorList>
    </citation>
    <scope>NUCLEOTIDE SEQUENCE [LARGE SCALE GENOMIC DNA]</scope>
</reference>
<dbReference type="PRINTS" id="PR00320">
    <property type="entry name" value="GPROTEINBRPT"/>
</dbReference>
<organism evidence="7 9">
    <name type="scientific">Dracunculus medinensis</name>
    <name type="common">Guinea worm</name>
    <dbReference type="NCBI Taxonomy" id="318479"/>
    <lineage>
        <taxon>Eukaryota</taxon>
        <taxon>Metazoa</taxon>
        <taxon>Ecdysozoa</taxon>
        <taxon>Nematoda</taxon>
        <taxon>Chromadorea</taxon>
        <taxon>Rhabditida</taxon>
        <taxon>Spirurina</taxon>
        <taxon>Dracunculoidea</taxon>
        <taxon>Dracunculidae</taxon>
        <taxon>Dracunculus</taxon>
    </lineage>
</organism>
<gene>
    <name evidence="6" type="ORF">DME_LOCUS2626</name>
</gene>
<dbReference type="GO" id="GO:0051015">
    <property type="term" value="F:actin filament binding"/>
    <property type="evidence" value="ECO:0007669"/>
    <property type="project" value="TreeGrafter"/>
</dbReference>
<evidence type="ECO:0000313" key="9">
    <source>
        <dbReference type="WBParaSite" id="DME_0000871101-mRNA-1"/>
    </source>
</evidence>
<evidence type="ECO:0000313" key="7">
    <source>
        <dbReference type="Proteomes" id="UP000038040"/>
    </source>
</evidence>
<dbReference type="FunFam" id="2.130.10.10:FF:000102">
    <property type="entry name" value="Actin-interacting protein 1"/>
    <property type="match status" value="1"/>
</dbReference>
<dbReference type="OrthoDB" id="2306at2759"/>
<dbReference type="Gene3D" id="2.130.10.10">
    <property type="entry name" value="YVTN repeat-like/Quinoprotein amine dehydrogenase"/>
    <property type="match status" value="2"/>
</dbReference>
<dbReference type="GO" id="GO:0030864">
    <property type="term" value="C:cortical actin cytoskeleton"/>
    <property type="evidence" value="ECO:0007669"/>
    <property type="project" value="TreeGrafter"/>
</dbReference>
<evidence type="ECO:0000256" key="4">
    <source>
        <dbReference type="ARBA" id="ARBA00067845"/>
    </source>
</evidence>
<dbReference type="SUPFAM" id="SSF50978">
    <property type="entry name" value="WD40 repeat-like"/>
    <property type="match status" value="2"/>
</dbReference>
<keyword evidence="2" id="KW-0677">Repeat</keyword>
<dbReference type="PROSITE" id="PS00678">
    <property type="entry name" value="WD_REPEATS_1"/>
    <property type="match status" value="2"/>
</dbReference>
<dbReference type="GO" id="GO:0030834">
    <property type="term" value="P:regulation of actin filament depolymerization"/>
    <property type="evidence" value="ECO:0007669"/>
    <property type="project" value="UniProtKB-ARBA"/>
</dbReference>
<dbReference type="GO" id="GO:0045214">
    <property type="term" value="P:sarcomere organization"/>
    <property type="evidence" value="ECO:0007669"/>
    <property type="project" value="TreeGrafter"/>
</dbReference>
<dbReference type="AlphaFoldDB" id="A0A0N4ULN0"/>
<dbReference type="InterPro" id="IPR036322">
    <property type="entry name" value="WD40_repeat_dom_sf"/>
</dbReference>
<dbReference type="STRING" id="318479.A0A0N4ULN0"/>
<dbReference type="GO" id="GO:0030833">
    <property type="term" value="P:regulation of actin filament polymerization"/>
    <property type="evidence" value="ECO:0007669"/>
    <property type="project" value="UniProtKB-ARBA"/>
</dbReference>
<feature type="repeat" description="WD" evidence="5">
    <location>
        <begin position="513"/>
        <end position="547"/>
    </location>
</feature>
<evidence type="ECO:0000313" key="6">
    <source>
        <dbReference type="EMBL" id="VDN52653.1"/>
    </source>
</evidence>
<evidence type="ECO:0000256" key="3">
    <source>
        <dbReference type="ARBA" id="ARBA00038366"/>
    </source>
</evidence>
<dbReference type="PANTHER" id="PTHR19856">
    <property type="entry name" value="WD-REPEATCONTAINING PROTEIN WDR1"/>
    <property type="match status" value="1"/>
</dbReference>
<reference evidence="9" key="1">
    <citation type="submission" date="2017-02" db="UniProtKB">
        <authorList>
            <consortium name="WormBaseParasite"/>
        </authorList>
    </citation>
    <scope>IDENTIFICATION</scope>
</reference>
<proteinExistence type="inferred from homology"/>
<dbReference type="WBParaSite" id="DME_0000871101-mRNA-1">
    <property type="protein sequence ID" value="DME_0000871101-mRNA-1"/>
    <property type="gene ID" value="DME_0000871101"/>
</dbReference>
<dbReference type="InterPro" id="IPR001680">
    <property type="entry name" value="WD40_rpt"/>
</dbReference>
<dbReference type="InterPro" id="IPR020472">
    <property type="entry name" value="WD40_PAC1"/>
</dbReference>